<keyword evidence="4" id="KW-1185">Reference proteome</keyword>
<organism evidence="3 4">
    <name type="scientific">Microbacterium tenebrionis</name>
    <dbReference type="NCBI Taxonomy" id="2830665"/>
    <lineage>
        <taxon>Bacteria</taxon>
        <taxon>Bacillati</taxon>
        <taxon>Actinomycetota</taxon>
        <taxon>Actinomycetes</taxon>
        <taxon>Micrococcales</taxon>
        <taxon>Microbacteriaceae</taxon>
        <taxon>Microbacterium</taxon>
    </lineage>
</organism>
<dbReference type="RefSeq" id="WP_227530652.1">
    <property type="nucleotide sequence ID" value="NZ_JAGTTM010000002.1"/>
</dbReference>
<evidence type="ECO:0000313" key="3">
    <source>
        <dbReference type="EMBL" id="MCC2029624.1"/>
    </source>
</evidence>
<gene>
    <name evidence="3" type="ORF">KEC56_08850</name>
</gene>
<protein>
    <submittedName>
        <fullName evidence="3">SRPBCC family protein</fullName>
    </submittedName>
</protein>
<dbReference type="SUPFAM" id="SSF55961">
    <property type="entry name" value="Bet v1-like"/>
    <property type="match status" value="1"/>
</dbReference>
<comment type="similarity">
    <text evidence="1">Belongs to the AHA1 family.</text>
</comment>
<dbReference type="EMBL" id="JAGTTM010000002">
    <property type="protein sequence ID" value="MCC2029624.1"/>
    <property type="molecule type" value="Genomic_DNA"/>
</dbReference>
<reference evidence="3" key="1">
    <citation type="submission" date="2021-04" db="EMBL/GenBank/DDBJ databases">
        <title>Microbacterium tenobrionis sp. nov. and Microbacterium allomyrinae sp. nov., isolated from larvae of Tenobrio molitor and Allomyrina dichotoma, respectively.</title>
        <authorList>
            <person name="Lee S.D."/>
        </authorList>
    </citation>
    <scope>NUCLEOTIDE SEQUENCE</scope>
    <source>
        <strain evidence="3">YMB-B2</strain>
    </source>
</reference>
<dbReference type="InterPro" id="IPR023393">
    <property type="entry name" value="START-like_dom_sf"/>
</dbReference>
<evidence type="ECO:0000259" key="2">
    <source>
        <dbReference type="Pfam" id="PF08327"/>
    </source>
</evidence>
<dbReference type="AlphaFoldDB" id="A0A9X1S0A9"/>
<dbReference type="Pfam" id="PF08327">
    <property type="entry name" value="AHSA1"/>
    <property type="match status" value="1"/>
</dbReference>
<sequence length="168" mass="19017">MTIHSPTIERHGDGFRLVYDEVYATGVDDLWEAITTRDRLARWMADCTGDLREGGTWAVATEGDEEPWATGTIASCDAPRSFTTTWHATGEEPTELTVTLEEADGGTRMRLVHTGIRSIFYGAGWQTYLERLDAEARGEPIPQGWDARFAELSPEYEKRFGNLWTERR</sequence>
<dbReference type="CDD" id="cd08899">
    <property type="entry name" value="SRPBCC_CalC_Aha1-like_6"/>
    <property type="match status" value="1"/>
</dbReference>
<dbReference type="InterPro" id="IPR013538">
    <property type="entry name" value="ASHA1/2-like_C"/>
</dbReference>
<feature type="domain" description="Activator of Hsp90 ATPase homologue 1/2-like C-terminal" evidence="2">
    <location>
        <begin position="27"/>
        <end position="134"/>
    </location>
</feature>
<dbReference type="Gene3D" id="3.30.530.20">
    <property type="match status" value="1"/>
</dbReference>
<dbReference type="Proteomes" id="UP001139289">
    <property type="component" value="Unassembled WGS sequence"/>
</dbReference>
<evidence type="ECO:0000313" key="4">
    <source>
        <dbReference type="Proteomes" id="UP001139289"/>
    </source>
</evidence>
<accession>A0A9X1S0A9</accession>
<proteinExistence type="inferred from homology"/>
<comment type="caution">
    <text evidence="3">The sequence shown here is derived from an EMBL/GenBank/DDBJ whole genome shotgun (WGS) entry which is preliminary data.</text>
</comment>
<name>A0A9X1S0A9_9MICO</name>
<evidence type="ECO:0000256" key="1">
    <source>
        <dbReference type="ARBA" id="ARBA00006817"/>
    </source>
</evidence>